<dbReference type="RefSeq" id="WP_186882149.1">
    <property type="nucleotide sequence ID" value="NZ_JACOGG010000017.1"/>
</dbReference>
<proteinExistence type="predicted"/>
<protein>
    <submittedName>
        <fullName evidence="3">Phasin family protein</fullName>
    </submittedName>
</protein>
<accession>A0A923L0C0</accession>
<keyword evidence="4" id="KW-1185">Reference proteome</keyword>
<dbReference type="AlphaFoldDB" id="A0A923L0C0"/>
<reference evidence="3" key="1">
    <citation type="submission" date="2020-08" db="EMBL/GenBank/DDBJ databases">
        <title>Novel species isolated from subtropical streams in China.</title>
        <authorList>
            <person name="Lu H."/>
        </authorList>
    </citation>
    <scope>NUCLEOTIDE SEQUENCE</scope>
    <source>
        <strain evidence="3">CY7W</strain>
    </source>
</reference>
<evidence type="ECO:0000259" key="2">
    <source>
        <dbReference type="Pfam" id="PF09361"/>
    </source>
</evidence>
<feature type="compositionally biased region" description="Low complexity" evidence="1">
    <location>
        <begin position="270"/>
        <end position="319"/>
    </location>
</feature>
<sequence length="351" mass="37356">MPLPHPDVTAAAAQEQLSQQFTLLQGYSAFAFQSFEQILALQFQYARQSLDDYSQTTQQLLQAKDAQEWIALSQQRTQTRAEHLQAHQQALQAYSVQTRDHWLQQWQQAGQQWKHQLEQQFSDQGHGLSFHSNTVLNVPASLIPDTLSITVSNPLNTQVQATTTLVPIAEERVTEIDITPTTAAPAPVSQLSLLTAESNQANQTAVTPKTAPPKVLAKTVKPANTTTASKKTAASPQSASHAAKAPKGVTTGKANTSAESKLKSAEAPQAKTAPTAKAVTPVTKGVSAQPAATKPAVAKPVVPEPSTTAIPAATASNASGTPKPAQKFPFPTAKLQVKTTPAAKKTRTTKS</sequence>
<dbReference type="Pfam" id="PF09361">
    <property type="entry name" value="Phasin_2"/>
    <property type="match status" value="1"/>
</dbReference>
<name>A0A923L0C0_9BURK</name>
<comment type="caution">
    <text evidence="3">The sequence shown here is derived from an EMBL/GenBank/DDBJ whole genome shotgun (WGS) entry which is preliminary data.</text>
</comment>
<evidence type="ECO:0000313" key="4">
    <source>
        <dbReference type="Proteomes" id="UP000612361"/>
    </source>
</evidence>
<dbReference type="InterPro" id="IPR018968">
    <property type="entry name" value="Phasin"/>
</dbReference>
<dbReference type="EMBL" id="JACOGG010000017">
    <property type="protein sequence ID" value="MBC3936606.1"/>
    <property type="molecule type" value="Genomic_DNA"/>
</dbReference>
<feature type="domain" description="Phasin" evidence="2">
    <location>
        <begin position="14"/>
        <end position="99"/>
    </location>
</feature>
<evidence type="ECO:0000256" key="1">
    <source>
        <dbReference type="SAM" id="MobiDB-lite"/>
    </source>
</evidence>
<gene>
    <name evidence="3" type="ORF">H8K47_14660</name>
</gene>
<dbReference type="Proteomes" id="UP000612361">
    <property type="component" value="Unassembled WGS sequence"/>
</dbReference>
<organism evidence="3 4">
    <name type="scientific">Undibacterium rugosum</name>
    <dbReference type="NCBI Taxonomy" id="2762291"/>
    <lineage>
        <taxon>Bacteria</taxon>
        <taxon>Pseudomonadati</taxon>
        <taxon>Pseudomonadota</taxon>
        <taxon>Betaproteobacteria</taxon>
        <taxon>Burkholderiales</taxon>
        <taxon>Oxalobacteraceae</taxon>
        <taxon>Undibacterium</taxon>
    </lineage>
</organism>
<evidence type="ECO:0000313" key="3">
    <source>
        <dbReference type="EMBL" id="MBC3936606.1"/>
    </source>
</evidence>
<feature type="compositionally biased region" description="Low complexity" evidence="1">
    <location>
        <begin position="225"/>
        <end position="240"/>
    </location>
</feature>
<feature type="region of interest" description="Disordered" evidence="1">
    <location>
        <begin position="199"/>
        <end position="351"/>
    </location>
</feature>